<proteinExistence type="inferred from homology"/>
<evidence type="ECO:0000313" key="5">
    <source>
        <dbReference type="EMBL" id="NKY49755.1"/>
    </source>
</evidence>
<feature type="domain" description="PucR C-terminal helix-turn-helix" evidence="2">
    <location>
        <begin position="349"/>
        <end position="406"/>
    </location>
</feature>
<keyword evidence="6" id="KW-1185">Reference proteome</keyword>
<dbReference type="InterPro" id="IPR051448">
    <property type="entry name" value="CdaR-like_regulators"/>
</dbReference>
<evidence type="ECO:0000259" key="2">
    <source>
        <dbReference type="Pfam" id="PF13556"/>
    </source>
</evidence>
<comment type="similarity">
    <text evidence="1">Belongs to the CdaR family.</text>
</comment>
<evidence type="ECO:0000259" key="3">
    <source>
        <dbReference type="Pfam" id="PF14361"/>
    </source>
</evidence>
<dbReference type="PANTHER" id="PTHR33744">
    <property type="entry name" value="CARBOHYDRATE DIACID REGULATOR"/>
    <property type="match status" value="1"/>
</dbReference>
<feature type="domain" description="CdaR GGDEF-like" evidence="4">
    <location>
        <begin position="178"/>
        <end position="297"/>
    </location>
</feature>
<dbReference type="RefSeq" id="WP_168436077.1">
    <property type="nucleotide sequence ID" value="NZ_JAAXOP010000002.1"/>
</dbReference>
<sequence length="416" mass="45830">MKRPTRQPDGLRLVVQRILRDHEALIGSVAVDMRTRVPELELDSDPRLRDLIEAGTTDNLLAALDFLQSDATADRIRVPARAVDFARVVAQRNIPLSALIRSYRVAHAAFMDIAMDYAVELTGEQSSAVIIRLVHRTAQYIDQASEQIAHAYEAEHARWVDTRSGPLREWVRRILDDRDTDLAAAQHALGYSLSQRHLAATVWSGPEVSASQTASAFGSLRDILAPILGASGMLMVPIDEHEARVWFAVAPGSTFDPATVDRALAARALPIRLAIGGYGYGPDGFRDAAHRADRVRAVALIARTPARMVTYYHHVAALTLLSADLEALRAFVAEYLGGMAADDPRAERLRQTLQVFLATNGSFAATAQELRLHRNTVHYRVQQAMELLGGSPEDLHQNLHLRVALYAAHWMGSAVL</sequence>
<dbReference type="InterPro" id="IPR025736">
    <property type="entry name" value="PucR_C-HTH_dom"/>
</dbReference>
<organism evidence="5 6">
    <name type="scientific">Nocardia vermiculata</name>
    <dbReference type="NCBI Taxonomy" id="257274"/>
    <lineage>
        <taxon>Bacteria</taxon>
        <taxon>Bacillati</taxon>
        <taxon>Actinomycetota</taxon>
        <taxon>Actinomycetes</taxon>
        <taxon>Mycobacteriales</taxon>
        <taxon>Nocardiaceae</taxon>
        <taxon>Nocardia</taxon>
    </lineage>
</organism>
<dbReference type="InterPro" id="IPR025751">
    <property type="entry name" value="RsbRD_N_dom"/>
</dbReference>
<reference evidence="5 6" key="1">
    <citation type="submission" date="2020-04" db="EMBL/GenBank/DDBJ databases">
        <title>MicrobeNet Type strains.</title>
        <authorList>
            <person name="Nicholson A.C."/>
        </authorList>
    </citation>
    <scope>NUCLEOTIDE SEQUENCE [LARGE SCALE GENOMIC DNA]</scope>
    <source>
        <strain evidence="5 6">JCM 12354</strain>
    </source>
</reference>
<dbReference type="InterPro" id="IPR042070">
    <property type="entry name" value="PucR_C-HTH_sf"/>
</dbReference>
<gene>
    <name evidence="5" type="ORF">HGA08_05940</name>
</gene>
<feature type="domain" description="RsbT co-antagonist protein RsbRD N-terminal" evidence="3">
    <location>
        <begin position="24"/>
        <end position="163"/>
    </location>
</feature>
<dbReference type="Gene3D" id="1.10.10.2840">
    <property type="entry name" value="PucR C-terminal helix-turn-helix domain"/>
    <property type="match status" value="1"/>
</dbReference>
<protein>
    <recommendedName>
        <fullName evidence="7">PucR family transcriptional regulator</fullName>
    </recommendedName>
</protein>
<evidence type="ECO:0000256" key="1">
    <source>
        <dbReference type="ARBA" id="ARBA00006754"/>
    </source>
</evidence>
<evidence type="ECO:0008006" key="7">
    <source>
        <dbReference type="Google" id="ProtNLM"/>
    </source>
</evidence>
<evidence type="ECO:0000259" key="4">
    <source>
        <dbReference type="Pfam" id="PF17853"/>
    </source>
</evidence>
<name>A0A846XVT3_9NOCA</name>
<evidence type="ECO:0000313" key="6">
    <source>
        <dbReference type="Proteomes" id="UP000565711"/>
    </source>
</evidence>
<accession>A0A846XVT3</accession>
<dbReference type="Pfam" id="PF13556">
    <property type="entry name" value="HTH_30"/>
    <property type="match status" value="1"/>
</dbReference>
<dbReference type="AlphaFoldDB" id="A0A846XVT3"/>
<dbReference type="PANTHER" id="PTHR33744:SF1">
    <property type="entry name" value="DNA-BINDING TRANSCRIPTIONAL ACTIVATOR ADER"/>
    <property type="match status" value="1"/>
</dbReference>
<dbReference type="Pfam" id="PF17853">
    <property type="entry name" value="GGDEF_2"/>
    <property type="match status" value="1"/>
</dbReference>
<dbReference type="Proteomes" id="UP000565711">
    <property type="component" value="Unassembled WGS sequence"/>
</dbReference>
<dbReference type="InterPro" id="IPR041522">
    <property type="entry name" value="CdaR_GGDEF"/>
</dbReference>
<comment type="caution">
    <text evidence="5">The sequence shown here is derived from an EMBL/GenBank/DDBJ whole genome shotgun (WGS) entry which is preliminary data.</text>
</comment>
<dbReference type="EMBL" id="JAAXOP010000002">
    <property type="protein sequence ID" value="NKY49755.1"/>
    <property type="molecule type" value="Genomic_DNA"/>
</dbReference>
<dbReference type="Pfam" id="PF14361">
    <property type="entry name" value="RsbRD_N"/>
    <property type="match status" value="1"/>
</dbReference>